<accession>A0A1H7D9K1</accession>
<reference evidence="2" key="1">
    <citation type="submission" date="2016-10" db="EMBL/GenBank/DDBJ databases">
        <authorList>
            <person name="Varghese N."/>
            <person name="Submissions S."/>
        </authorList>
    </citation>
    <scope>NUCLEOTIDE SEQUENCE [LARGE SCALE GENOMIC DNA]</scope>
    <source>
        <strain evidence="2">DSM 2179</strain>
    </source>
</reference>
<dbReference type="Proteomes" id="UP000199662">
    <property type="component" value="Unassembled WGS sequence"/>
</dbReference>
<proteinExistence type="predicted"/>
<name>A0A1H7D9K1_9FIRM</name>
<protein>
    <submittedName>
        <fullName evidence="1">Adhesin HecA family 20-residue repeat-containing protein</fullName>
    </submittedName>
</protein>
<dbReference type="RefSeq" id="WP_425438936.1">
    <property type="nucleotide sequence ID" value="NZ_FNZK01000038.1"/>
</dbReference>
<dbReference type="AlphaFoldDB" id="A0A1H7D9K1"/>
<keyword evidence="2" id="KW-1185">Reference proteome</keyword>
<organism evidence="1 2">
    <name type="scientific">Propionispira arboris</name>
    <dbReference type="NCBI Taxonomy" id="84035"/>
    <lineage>
        <taxon>Bacteria</taxon>
        <taxon>Bacillati</taxon>
        <taxon>Bacillota</taxon>
        <taxon>Negativicutes</taxon>
        <taxon>Selenomonadales</taxon>
        <taxon>Selenomonadaceae</taxon>
        <taxon>Propionispira</taxon>
    </lineage>
</organism>
<sequence>VKNDKNANGTAGQITGEQVTLTAQAISNRGGSIQQSGTNDMKLTSQGSLDNTSGTLLTNGQLYLNTGNLSNQNGLIAAQNQAGVTSQGTVDNTNGRLYAGSLSVVASGDVLNSNGKMQAGNGAVISGQNINNANGSITHTGTTGALSITANQHLNNQAGLLGSNGNLAITAGSVDNANNHMVAQNNLTMAVHSDFTNQGNLEANGILSLSAPNLSNTASGTINAGQANLIVGGDITNDGRIEGNQLTTASQNLTNHATIIGNTVTLSAGNITNQGASAIIGGTDTINFWTSNHLINQDGANILSLGNVNIAANNQQAGNELFVNRTQLVTNKAATIEADGNLNLAAENVENLAGGDPVLGTTTSETSKVLTMAPHVIYTSLKENLPKRRRGPKQFGGPGQWGNRNNGYYLKLSITVPQSNVISYDASQKKLIYNDITSTYQGNSNRGEDIGSVSVPTWTGKEAGKTTAYCQSIQTNANGDYVISFYPGYDPNTQLSPESTRTMDTYHSKGSPEEKRTTNTTIETEHIISSPTLGQIRVGQNMGVNVGGQFTNQYSQVAVGNGIIGNIGTLLNQGYRLKQTATSTDQSFFHDWFVTGGGLKGPRLKDSSGTKTFGPYTATNYIDGGISATFTAKTISVTGNNVSNIEQRDGTTGSQIGSTITLPSIGGVAVSGSAQPTVTGKIALNASAGELGTAAQTIIQSGTNPVTQGGTAISGTTFAGATPSAGITAGQLSTPALIAVQSGTAPVTQGGTAISGTTFAGTTPSASITAGS</sequence>
<evidence type="ECO:0000313" key="1">
    <source>
        <dbReference type="EMBL" id="SEJ98004.1"/>
    </source>
</evidence>
<gene>
    <name evidence="1" type="ORF">SAMN05660742_1381</name>
</gene>
<dbReference type="STRING" id="84035.SAMN05660742_1381"/>
<dbReference type="EMBL" id="FNZK01000038">
    <property type="protein sequence ID" value="SEJ98004.1"/>
    <property type="molecule type" value="Genomic_DNA"/>
</dbReference>
<feature type="non-terminal residue" evidence="1">
    <location>
        <position position="1"/>
    </location>
</feature>
<dbReference type="InterPro" id="IPR010069">
    <property type="entry name" value="CdiA_FHA1_rpt"/>
</dbReference>
<evidence type="ECO:0000313" key="2">
    <source>
        <dbReference type="Proteomes" id="UP000199662"/>
    </source>
</evidence>
<dbReference type="NCBIfam" id="TIGR01731">
    <property type="entry name" value="fil_hemag_20aa"/>
    <property type="match status" value="7"/>
</dbReference>